<dbReference type="InterPro" id="IPR007159">
    <property type="entry name" value="SpoVT-AbrB_dom"/>
</dbReference>
<evidence type="ECO:0000313" key="2">
    <source>
        <dbReference type="EMBL" id="RJT33520.1"/>
    </source>
</evidence>
<keyword evidence="3" id="KW-1185">Reference proteome</keyword>
<sequence>MKTIIHKLDDGSEAVILPRELLDSLNLQVGDQLQIIETDDGVIPRPVDDGFERQMSAARDVMDKHQVALQKLAK</sequence>
<evidence type="ECO:0000313" key="3">
    <source>
        <dbReference type="Proteomes" id="UP000272706"/>
    </source>
</evidence>
<dbReference type="InterPro" id="IPR037914">
    <property type="entry name" value="SpoVT-AbrB_sf"/>
</dbReference>
<name>A0A3A5KCT8_9HYPH</name>
<dbReference type="RefSeq" id="WP_120016966.1">
    <property type="nucleotide sequence ID" value="NZ_QZWZ01000022.1"/>
</dbReference>
<dbReference type="SMART" id="SM00966">
    <property type="entry name" value="SpoVT_AbrB"/>
    <property type="match status" value="1"/>
</dbReference>
<dbReference type="OrthoDB" id="5459182at2"/>
<accession>A0A3A5KCT8</accession>
<comment type="caution">
    <text evidence="2">The sequence shown here is derived from an EMBL/GenBank/DDBJ whole genome shotgun (WGS) entry which is preliminary data.</text>
</comment>
<gene>
    <name evidence="2" type="ORF">D3227_24650</name>
</gene>
<organism evidence="2 3">
    <name type="scientific">Mesorhizobium waimense</name>
    <dbReference type="NCBI Taxonomy" id="1300307"/>
    <lineage>
        <taxon>Bacteria</taxon>
        <taxon>Pseudomonadati</taxon>
        <taxon>Pseudomonadota</taxon>
        <taxon>Alphaproteobacteria</taxon>
        <taxon>Hyphomicrobiales</taxon>
        <taxon>Phyllobacteriaceae</taxon>
        <taxon>Mesorhizobium</taxon>
    </lineage>
</organism>
<evidence type="ECO:0000259" key="1">
    <source>
        <dbReference type="SMART" id="SM00966"/>
    </source>
</evidence>
<feature type="domain" description="SpoVT-AbrB" evidence="1">
    <location>
        <begin position="7"/>
        <end position="52"/>
    </location>
</feature>
<proteinExistence type="predicted"/>
<dbReference type="GO" id="GO:0003677">
    <property type="term" value="F:DNA binding"/>
    <property type="evidence" value="ECO:0007669"/>
    <property type="project" value="InterPro"/>
</dbReference>
<dbReference type="Gene3D" id="2.10.260.10">
    <property type="match status" value="1"/>
</dbReference>
<protein>
    <submittedName>
        <fullName evidence="2">AbrB family transcriptional regulator</fullName>
    </submittedName>
</protein>
<dbReference type="Pfam" id="PF04014">
    <property type="entry name" value="MazE_antitoxin"/>
    <property type="match status" value="1"/>
</dbReference>
<dbReference type="AlphaFoldDB" id="A0A3A5KCT8"/>
<dbReference type="Proteomes" id="UP000272706">
    <property type="component" value="Unassembled WGS sequence"/>
</dbReference>
<dbReference type="SUPFAM" id="SSF89447">
    <property type="entry name" value="AbrB/MazE/MraZ-like"/>
    <property type="match status" value="1"/>
</dbReference>
<dbReference type="EMBL" id="QZWZ01000022">
    <property type="protein sequence ID" value="RJT33520.1"/>
    <property type="molecule type" value="Genomic_DNA"/>
</dbReference>
<reference evidence="2 3" key="1">
    <citation type="submission" date="2018-09" db="EMBL/GenBank/DDBJ databases">
        <title>Mesorhizobium carmichaelinearum sp. nov. isolated from Carmichaelinea spp. root nodules in New Zealand.</title>
        <authorList>
            <person name="De Meyer S.E."/>
        </authorList>
    </citation>
    <scope>NUCLEOTIDE SEQUENCE [LARGE SCALE GENOMIC DNA]</scope>
    <source>
        <strain evidence="2 3">ICMP19557</strain>
    </source>
</reference>